<evidence type="ECO:0000256" key="1">
    <source>
        <dbReference type="SAM" id="Phobius"/>
    </source>
</evidence>
<feature type="transmembrane region" description="Helical" evidence="1">
    <location>
        <begin position="92"/>
        <end position="111"/>
    </location>
</feature>
<organism evidence="2 3">
    <name type="scientific">Spirosoma validum</name>
    <dbReference type="NCBI Taxonomy" id="2771355"/>
    <lineage>
        <taxon>Bacteria</taxon>
        <taxon>Pseudomonadati</taxon>
        <taxon>Bacteroidota</taxon>
        <taxon>Cytophagia</taxon>
        <taxon>Cytophagales</taxon>
        <taxon>Cytophagaceae</taxon>
        <taxon>Spirosoma</taxon>
    </lineage>
</organism>
<dbReference type="AlphaFoldDB" id="A0A927B6Y5"/>
<dbReference type="EMBL" id="JACXAA010000012">
    <property type="protein sequence ID" value="MBD2756509.1"/>
    <property type="molecule type" value="Genomic_DNA"/>
</dbReference>
<proteinExistence type="predicted"/>
<feature type="transmembrane region" description="Helical" evidence="1">
    <location>
        <begin position="64"/>
        <end position="85"/>
    </location>
</feature>
<keyword evidence="1" id="KW-0472">Membrane</keyword>
<name>A0A927B6Y5_9BACT</name>
<sequence>MADLNKTILQSLASGLAGATVLTALHETVRQFSDDAPRADVLGERAIKKVMKKADLDPPAGDDLYYWTLGGDIVSNALYYSLVGLAKPKHALVAGTALGLAAGVGAVGLPGPLGLGTAPTTRTPATTVMTIGWYLVGGLVTAGAYTLLKGKWSLGRMKLS</sequence>
<evidence type="ECO:0000313" key="2">
    <source>
        <dbReference type="EMBL" id="MBD2756509.1"/>
    </source>
</evidence>
<dbReference type="Proteomes" id="UP000653797">
    <property type="component" value="Unassembled WGS sequence"/>
</dbReference>
<keyword evidence="1" id="KW-0812">Transmembrane</keyword>
<keyword evidence="3" id="KW-1185">Reference proteome</keyword>
<gene>
    <name evidence="2" type="ORF">IC230_26710</name>
</gene>
<dbReference type="RefSeq" id="WP_191042122.1">
    <property type="nucleotide sequence ID" value="NZ_JACXAA010000012.1"/>
</dbReference>
<reference evidence="2" key="1">
    <citation type="submission" date="2020-09" db="EMBL/GenBank/DDBJ databases">
        <authorList>
            <person name="Kim M.K."/>
        </authorList>
    </citation>
    <scope>NUCLEOTIDE SEQUENCE</scope>
    <source>
        <strain evidence="2">BT704</strain>
    </source>
</reference>
<protein>
    <recommendedName>
        <fullName evidence="4">DUF1440 domain-containing protein</fullName>
    </recommendedName>
</protein>
<keyword evidence="1" id="KW-1133">Transmembrane helix</keyword>
<evidence type="ECO:0008006" key="4">
    <source>
        <dbReference type="Google" id="ProtNLM"/>
    </source>
</evidence>
<accession>A0A927B6Y5</accession>
<feature type="transmembrane region" description="Helical" evidence="1">
    <location>
        <begin position="131"/>
        <end position="148"/>
    </location>
</feature>
<evidence type="ECO:0000313" key="3">
    <source>
        <dbReference type="Proteomes" id="UP000653797"/>
    </source>
</evidence>
<comment type="caution">
    <text evidence="2">The sequence shown here is derived from an EMBL/GenBank/DDBJ whole genome shotgun (WGS) entry which is preliminary data.</text>
</comment>